<dbReference type="Gene3D" id="3.40.50.300">
    <property type="entry name" value="P-loop containing nucleotide triphosphate hydrolases"/>
    <property type="match status" value="2"/>
</dbReference>
<dbReference type="Pfam" id="PF01580">
    <property type="entry name" value="FtsK_SpoIIIE"/>
    <property type="match status" value="1"/>
</dbReference>
<sequence length="586" mass="66719">MIPIQLGIDRLTDSQINIEPDQFRTHFHLIGATGSGKSTAIQTLLRPILMQPRSEMCALFLIDPMGNLSRDLLGWMANERLCPQHVRDRLVYIEPAREDVIMPFNPLSHTSEANRYYQTMRSVDIVLRAWAAQDVSQQPRLLQWTYKAFCAAAMMGLPIAMCKHLLHPGSPEHEAILNRIPGDIRFHWNDILGARGSEAVRILESTRNRLDPFFESTNLRRMFGCTRSLFDCERFIKERRIVILNLGKYGRLPGFVADTIGALALNEIVETASRLSTNAGKQAVDPTYVVMDEFQKYVSVDIEDALPTVRQMGLRLILAHQSFAQLDREDVDLTQMIWQARSRLMFANNARDADIIADELTKLTYESRKIKDILKSKKQLILGYRKEWLETESSTSTRSTSNMEQNSTGYSQSSGESIPPETYRPTKSKKDGRNSSTSKGHTHADSTGNSSGRSESNVPIHDTFEEISNITYESFEEQSLQWGKDIRRLQTGEAFGMFAGDPQVHFVNVDYLPLYDSPQLRDAVDTLIEKNFESDFFISATEADQEIELYRQQLLQGTLIQLTDQDYHVKPEVTSDEADESTDPFR</sequence>
<dbReference type="PANTHER" id="PTHR30121:SF6">
    <property type="entry name" value="SLR6007 PROTEIN"/>
    <property type="match status" value="1"/>
</dbReference>
<dbReference type="RefSeq" id="WP_145450592.1">
    <property type="nucleotide sequence ID" value="NZ_CP037421.1"/>
</dbReference>
<dbReference type="GO" id="GO:0005524">
    <property type="term" value="F:ATP binding"/>
    <property type="evidence" value="ECO:0007669"/>
    <property type="project" value="InterPro"/>
</dbReference>
<evidence type="ECO:0000259" key="2">
    <source>
        <dbReference type="Pfam" id="PF01580"/>
    </source>
</evidence>
<evidence type="ECO:0000313" key="5">
    <source>
        <dbReference type="Proteomes" id="UP000315647"/>
    </source>
</evidence>
<keyword evidence="5" id="KW-1185">Reference proteome</keyword>
<dbReference type="Pfam" id="PF12696">
    <property type="entry name" value="TraG-D_C"/>
    <property type="match status" value="1"/>
</dbReference>
<organism evidence="4 5">
    <name type="scientific">Gimesia panareensis</name>
    <dbReference type="NCBI Taxonomy" id="2527978"/>
    <lineage>
        <taxon>Bacteria</taxon>
        <taxon>Pseudomonadati</taxon>
        <taxon>Planctomycetota</taxon>
        <taxon>Planctomycetia</taxon>
        <taxon>Planctomycetales</taxon>
        <taxon>Planctomycetaceae</taxon>
        <taxon>Gimesia</taxon>
    </lineage>
</organism>
<feature type="compositionally biased region" description="Polar residues" evidence="1">
    <location>
        <begin position="434"/>
        <end position="457"/>
    </location>
</feature>
<accession>A0A517Q8C5</accession>
<dbReference type="InterPro" id="IPR032689">
    <property type="entry name" value="TraG-D_C"/>
</dbReference>
<dbReference type="AlphaFoldDB" id="A0A517Q8C5"/>
<dbReference type="InterPro" id="IPR051162">
    <property type="entry name" value="T4SS_component"/>
</dbReference>
<dbReference type="CDD" id="cd01127">
    <property type="entry name" value="TrwB_TraG_TraD_VirD4"/>
    <property type="match status" value="1"/>
</dbReference>
<feature type="domain" description="TraD/TraG TraM recognition site" evidence="3">
    <location>
        <begin position="286"/>
        <end position="392"/>
    </location>
</feature>
<feature type="region of interest" description="Disordered" evidence="1">
    <location>
        <begin position="392"/>
        <end position="458"/>
    </location>
</feature>
<evidence type="ECO:0000259" key="3">
    <source>
        <dbReference type="Pfam" id="PF12696"/>
    </source>
</evidence>
<keyword evidence="4" id="KW-0238">DNA-binding</keyword>
<dbReference type="InterPro" id="IPR027417">
    <property type="entry name" value="P-loop_NTPase"/>
</dbReference>
<feature type="compositionally biased region" description="Low complexity" evidence="1">
    <location>
        <begin position="392"/>
        <end position="401"/>
    </location>
</feature>
<dbReference type="GO" id="GO:0003677">
    <property type="term" value="F:DNA binding"/>
    <property type="evidence" value="ECO:0007669"/>
    <property type="project" value="UniProtKB-KW"/>
</dbReference>
<dbReference type="SUPFAM" id="SSF52540">
    <property type="entry name" value="P-loop containing nucleoside triphosphate hydrolases"/>
    <property type="match status" value="1"/>
</dbReference>
<reference evidence="4 5" key="1">
    <citation type="submission" date="2019-03" db="EMBL/GenBank/DDBJ databases">
        <title>Deep-cultivation of Planctomycetes and their phenomic and genomic characterization uncovers novel biology.</title>
        <authorList>
            <person name="Wiegand S."/>
            <person name="Jogler M."/>
            <person name="Boedeker C."/>
            <person name="Pinto D."/>
            <person name="Vollmers J."/>
            <person name="Rivas-Marin E."/>
            <person name="Kohn T."/>
            <person name="Peeters S.H."/>
            <person name="Heuer A."/>
            <person name="Rast P."/>
            <person name="Oberbeckmann S."/>
            <person name="Bunk B."/>
            <person name="Jeske O."/>
            <person name="Meyerdierks A."/>
            <person name="Storesund J.E."/>
            <person name="Kallscheuer N."/>
            <person name="Luecker S."/>
            <person name="Lage O.M."/>
            <person name="Pohl T."/>
            <person name="Merkel B.J."/>
            <person name="Hornburger P."/>
            <person name="Mueller R.-W."/>
            <person name="Bruemmer F."/>
            <person name="Labrenz M."/>
            <person name="Spormann A.M."/>
            <person name="Op den Camp H."/>
            <person name="Overmann J."/>
            <person name="Amann R."/>
            <person name="Jetten M.S.M."/>
            <person name="Mascher T."/>
            <person name="Medema M.H."/>
            <person name="Devos D.P."/>
            <person name="Kaster A.-K."/>
            <person name="Ovreas L."/>
            <person name="Rohde M."/>
            <person name="Galperin M.Y."/>
            <person name="Jogler C."/>
        </authorList>
    </citation>
    <scope>NUCLEOTIDE SEQUENCE [LARGE SCALE GENOMIC DNA]</scope>
    <source>
        <strain evidence="4 5">Enr10</strain>
    </source>
</reference>
<proteinExistence type="predicted"/>
<gene>
    <name evidence="4" type="ORF">Enr10x_32110</name>
</gene>
<dbReference type="PANTHER" id="PTHR30121">
    <property type="entry name" value="UNCHARACTERIZED PROTEIN YJGR-RELATED"/>
    <property type="match status" value="1"/>
</dbReference>
<feature type="compositionally biased region" description="Polar residues" evidence="1">
    <location>
        <begin position="402"/>
        <end position="416"/>
    </location>
</feature>
<evidence type="ECO:0000256" key="1">
    <source>
        <dbReference type="SAM" id="MobiDB-lite"/>
    </source>
</evidence>
<feature type="domain" description="FtsK" evidence="2">
    <location>
        <begin position="3"/>
        <end position="65"/>
    </location>
</feature>
<dbReference type="EMBL" id="CP037421">
    <property type="protein sequence ID" value="QDT27876.1"/>
    <property type="molecule type" value="Genomic_DNA"/>
</dbReference>
<dbReference type="InterPro" id="IPR002543">
    <property type="entry name" value="FtsK_dom"/>
</dbReference>
<protein>
    <submittedName>
        <fullName evidence="4">Type IV secretion-system coupling protein DNA-binding domain protein</fullName>
    </submittedName>
</protein>
<name>A0A517Q8C5_9PLAN</name>
<evidence type="ECO:0000313" key="4">
    <source>
        <dbReference type="EMBL" id="QDT27876.1"/>
    </source>
</evidence>
<dbReference type="Proteomes" id="UP000315647">
    <property type="component" value="Chromosome"/>
</dbReference>